<evidence type="ECO:0000256" key="1">
    <source>
        <dbReference type="SAM" id="MobiDB-lite"/>
    </source>
</evidence>
<proteinExistence type="predicted"/>
<gene>
    <name evidence="2" type="ORF">MRATA1EN1_LOCUS29841</name>
</gene>
<accession>A0ABN9A4C4</accession>
<organism evidence="2 3">
    <name type="scientific">Rangifer tarandus platyrhynchus</name>
    <name type="common">Svalbard reindeer</name>
    <dbReference type="NCBI Taxonomy" id="3082113"/>
    <lineage>
        <taxon>Eukaryota</taxon>
        <taxon>Metazoa</taxon>
        <taxon>Chordata</taxon>
        <taxon>Craniata</taxon>
        <taxon>Vertebrata</taxon>
        <taxon>Euteleostomi</taxon>
        <taxon>Mammalia</taxon>
        <taxon>Eutheria</taxon>
        <taxon>Laurasiatheria</taxon>
        <taxon>Artiodactyla</taxon>
        <taxon>Ruminantia</taxon>
        <taxon>Pecora</taxon>
        <taxon>Cervidae</taxon>
        <taxon>Odocoileinae</taxon>
        <taxon>Rangifer</taxon>
    </lineage>
</organism>
<dbReference type="InterPro" id="IPR021156">
    <property type="entry name" value="TF_A-like/BEX"/>
</dbReference>
<dbReference type="Proteomes" id="UP001176941">
    <property type="component" value="Chromosome X"/>
</dbReference>
<name>A0ABN9A4C4_RANTA</name>
<evidence type="ECO:0000313" key="2">
    <source>
        <dbReference type="EMBL" id="CAI9180879.1"/>
    </source>
</evidence>
<keyword evidence="3" id="KW-1185">Reference proteome</keyword>
<dbReference type="EMBL" id="OX460343">
    <property type="protein sequence ID" value="CAI9180879.1"/>
    <property type="molecule type" value="Genomic_DNA"/>
</dbReference>
<protein>
    <recommendedName>
        <fullName evidence="4">Transcription elongation factor A protein-like 3</fullName>
    </recommendedName>
</protein>
<evidence type="ECO:0000313" key="3">
    <source>
        <dbReference type="Proteomes" id="UP001176941"/>
    </source>
</evidence>
<feature type="region of interest" description="Disordered" evidence="1">
    <location>
        <begin position="109"/>
        <end position="144"/>
    </location>
</feature>
<feature type="region of interest" description="Disordered" evidence="1">
    <location>
        <begin position="1"/>
        <end position="63"/>
    </location>
</feature>
<sequence length="144" mass="16617">GQPADEGKKEKQGKFEAEGNPLKKVKPESQAKSESQSCAAEKRPDEDYVPQKAKRKTDRMMEDFPKDYQDNLQERHLGGEEMLKQCGDLSRAQLEELRKRQKMGGFHWIQRDVQDPFTPRGQQGVKGMRGGRRSQRGLHDIPYF</sequence>
<dbReference type="Pfam" id="PF04538">
    <property type="entry name" value="BEX"/>
    <property type="match status" value="1"/>
</dbReference>
<evidence type="ECO:0008006" key="4">
    <source>
        <dbReference type="Google" id="ProtNLM"/>
    </source>
</evidence>
<reference evidence="2" key="1">
    <citation type="submission" date="2023-04" db="EMBL/GenBank/DDBJ databases">
        <authorList>
            <consortium name="ELIXIR-Norway"/>
        </authorList>
    </citation>
    <scope>NUCLEOTIDE SEQUENCE [LARGE SCALE GENOMIC DNA]</scope>
</reference>
<feature type="non-terminal residue" evidence="2">
    <location>
        <position position="1"/>
    </location>
</feature>
<feature type="compositionally biased region" description="Basic and acidic residues" evidence="1">
    <location>
        <begin position="1"/>
        <end position="17"/>
    </location>
</feature>